<dbReference type="InterPro" id="IPR000014">
    <property type="entry name" value="PAS"/>
</dbReference>
<evidence type="ECO:0000259" key="5">
    <source>
        <dbReference type="PROSITE" id="PS50887"/>
    </source>
</evidence>
<dbReference type="SMART" id="SM00052">
    <property type="entry name" value="EAL"/>
    <property type="match status" value="1"/>
</dbReference>
<dbReference type="SMART" id="SM00267">
    <property type="entry name" value="GGDEF"/>
    <property type="match status" value="1"/>
</dbReference>
<feature type="domain" description="GGDEF" evidence="5">
    <location>
        <begin position="428"/>
        <end position="561"/>
    </location>
</feature>
<dbReference type="EMBL" id="BMZI01000008">
    <property type="protein sequence ID" value="GHB33149.1"/>
    <property type="molecule type" value="Genomic_DNA"/>
</dbReference>
<evidence type="ECO:0000256" key="1">
    <source>
        <dbReference type="PROSITE-ProRule" id="PRU00244"/>
    </source>
</evidence>
<dbReference type="RefSeq" id="WP_189446035.1">
    <property type="nucleotide sequence ID" value="NZ_BMZI01000008.1"/>
</dbReference>
<evidence type="ECO:0000313" key="7">
    <source>
        <dbReference type="EMBL" id="GHB33149.1"/>
    </source>
</evidence>
<reference evidence="8" key="1">
    <citation type="journal article" date="2019" name="Int. J. Syst. Evol. Microbiol.">
        <title>The Global Catalogue of Microorganisms (GCM) 10K type strain sequencing project: providing services to taxonomists for standard genome sequencing and annotation.</title>
        <authorList>
            <consortium name="The Broad Institute Genomics Platform"/>
            <consortium name="The Broad Institute Genome Sequencing Center for Infectious Disease"/>
            <person name="Wu L."/>
            <person name="Ma J."/>
        </authorList>
    </citation>
    <scope>NUCLEOTIDE SEQUENCE [LARGE SCALE GENOMIC DNA]</scope>
    <source>
        <strain evidence="8">KCTC 32998</strain>
    </source>
</reference>
<dbReference type="InterPro" id="IPR000700">
    <property type="entry name" value="PAS-assoc_C"/>
</dbReference>
<dbReference type="SUPFAM" id="SSF141868">
    <property type="entry name" value="EAL domain-like"/>
    <property type="match status" value="1"/>
</dbReference>
<proteinExistence type="predicted"/>
<keyword evidence="1" id="KW-0472">Membrane</keyword>
<evidence type="ECO:0000259" key="4">
    <source>
        <dbReference type="PROSITE" id="PS50883"/>
    </source>
</evidence>
<dbReference type="InterPro" id="IPR043128">
    <property type="entry name" value="Rev_trsase/Diguanyl_cyclase"/>
</dbReference>
<feature type="domain" description="PAS" evidence="2">
    <location>
        <begin position="268"/>
        <end position="341"/>
    </location>
</feature>
<dbReference type="Gene3D" id="3.30.70.270">
    <property type="match status" value="1"/>
</dbReference>
<feature type="transmembrane region" description="Helical" evidence="1">
    <location>
        <begin position="72"/>
        <end position="94"/>
    </location>
</feature>
<evidence type="ECO:0000259" key="2">
    <source>
        <dbReference type="PROSITE" id="PS50112"/>
    </source>
</evidence>
<dbReference type="SMART" id="SM00091">
    <property type="entry name" value="PAS"/>
    <property type="match status" value="1"/>
</dbReference>
<feature type="transmembrane region" description="Helical" evidence="1">
    <location>
        <begin position="140"/>
        <end position="161"/>
    </location>
</feature>
<dbReference type="Gene3D" id="3.30.450.20">
    <property type="entry name" value="PAS domain"/>
    <property type="match status" value="1"/>
</dbReference>
<dbReference type="CDD" id="cd00130">
    <property type="entry name" value="PAS"/>
    <property type="match status" value="1"/>
</dbReference>
<evidence type="ECO:0000259" key="6">
    <source>
        <dbReference type="PROSITE" id="PS50924"/>
    </source>
</evidence>
<dbReference type="InterPro" id="IPR001633">
    <property type="entry name" value="EAL_dom"/>
</dbReference>
<dbReference type="InterPro" id="IPR035919">
    <property type="entry name" value="EAL_sf"/>
</dbReference>
<dbReference type="InterPro" id="IPR005330">
    <property type="entry name" value="MHYT_dom"/>
</dbReference>
<dbReference type="PROSITE" id="PS50887">
    <property type="entry name" value="GGDEF"/>
    <property type="match status" value="1"/>
</dbReference>
<dbReference type="Pfam" id="PF08448">
    <property type="entry name" value="PAS_4"/>
    <property type="match status" value="1"/>
</dbReference>
<dbReference type="NCBIfam" id="TIGR00254">
    <property type="entry name" value="GGDEF"/>
    <property type="match status" value="1"/>
</dbReference>
<dbReference type="PROSITE" id="PS50924">
    <property type="entry name" value="MHYT"/>
    <property type="match status" value="1"/>
</dbReference>
<dbReference type="InterPro" id="IPR035965">
    <property type="entry name" value="PAS-like_dom_sf"/>
</dbReference>
<dbReference type="Gene3D" id="3.20.20.450">
    <property type="entry name" value="EAL domain"/>
    <property type="match status" value="1"/>
</dbReference>
<dbReference type="PROSITE" id="PS50113">
    <property type="entry name" value="PAC"/>
    <property type="match status" value="1"/>
</dbReference>
<dbReference type="PANTHER" id="PTHR44757">
    <property type="entry name" value="DIGUANYLATE CYCLASE DGCP"/>
    <property type="match status" value="1"/>
</dbReference>
<organism evidence="7 8">
    <name type="scientific">Salinicola rhizosphaerae</name>
    <dbReference type="NCBI Taxonomy" id="1443141"/>
    <lineage>
        <taxon>Bacteria</taxon>
        <taxon>Pseudomonadati</taxon>
        <taxon>Pseudomonadota</taxon>
        <taxon>Gammaproteobacteria</taxon>
        <taxon>Oceanospirillales</taxon>
        <taxon>Halomonadaceae</taxon>
        <taxon>Salinicola</taxon>
    </lineage>
</organism>
<protein>
    <submittedName>
        <fullName evidence="7">GGDEF domain-containing protein</fullName>
    </submittedName>
</protein>
<dbReference type="InterPro" id="IPR029787">
    <property type="entry name" value="Nucleotide_cyclase"/>
</dbReference>
<dbReference type="Pfam" id="PF03707">
    <property type="entry name" value="MHYT"/>
    <property type="match status" value="3"/>
</dbReference>
<feature type="transmembrane region" description="Helical" evidence="1">
    <location>
        <begin position="42"/>
        <end position="66"/>
    </location>
</feature>
<sequence>MFDRWNLWLIALSYVVATLASFTALELTRQVRHAAVAIMRRIWLCCGSCAMGLGIWSMHFVGMLAWKPADAMSYQAGLTLISLLLAIASSALALRLAGDSRTRSWMLLPGGLVMGAGIALMHYTGMAAMDMGGMDWAYDVPIFILSILIAIVAATAALWLFRVHSERATQSQWHYRLLSAAVMGFAVCGMHYTGMAAMQMEAHPFIVEQAAADSDTLWLAVSIGTATLMILGFTLVQLLADGKLSAQIKMGRELQQLLDSTHRTLDLERLQGRVMLNAIDDGVLTIDQHGVVQHANPTALTLIGVSEERAIGQPFGRLCRLRHESEDRAIPDPLSPVLDHGKVVHLYSQIQLESWDQHQHYIDLKASPLRAAHAEVIGAVVILRDISFRREMMDQLEHQAMHDSLTGLRNRRALDQEMLRYRHRLDSDNDFLLFLDLDHFKVINDSCGHSAGDEVLCDFARLLLSHFEAKDFVARLGGDEFAVLINGRLIEAVLGNVERLRHAVTAYTYEHKGRRYGLGVSIGLVAMNRRFRTTEEVMIAADRACYSAKCAGRNRLKVYEEGDRQALQREHEALWMPRLKEALRNDRFVLYAQRIDPVTADATQEQPHQYHEILLRYVDDQGHHVPPGVFLPVAERGDLMPEIDRWVIHHTFILLSKRLEALSGQERFAINLSGQRLGDDSFAAWIIEQLSLFSIPPSIICFEITETAAISGFDSARRFMETLSHHGCDFALDDFGSGMSSFAYLAALPIKQIKIDGSFVRELVDNDVNRAIVSSISGIGRSLGLKTIAEFVEDDQILAGLRELGVDFAQGYGIDRPSEASYRFGESS</sequence>
<dbReference type="Pfam" id="PF00990">
    <property type="entry name" value="GGDEF"/>
    <property type="match status" value="1"/>
</dbReference>
<keyword evidence="1" id="KW-0812">Transmembrane</keyword>
<comment type="caution">
    <text evidence="7">The sequence shown here is derived from an EMBL/GenBank/DDBJ whole genome shotgun (WGS) entry which is preliminary data.</text>
</comment>
<dbReference type="InterPro" id="IPR013656">
    <property type="entry name" value="PAS_4"/>
</dbReference>
<keyword evidence="1" id="KW-1133">Transmembrane helix</keyword>
<feature type="domain" description="MHYT" evidence="6">
    <location>
        <begin position="5"/>
        <end position="201"/>
    </location>
</feature>
<accession>A0ABQ3ECH2</accession>
<dbReference type="SUPFAM" id="SSF55073">
    <property type="entry name" value="Nucleotide cyclase"/>
    <property type="match status" value="1"/>
</dbReference>
<evidence type="ECO:0000313" key="8">
    <source>
        <dbReference type="Proteomes" id="UP000646745"/>
    </source>
</evidence>
<dbReference type="Pfam" id="PF00563">
    <property type="entry name" value="EAL"/>
    <property type="match status" value="1"/>
</dbReference>
<feature type="domain" description="PAC" evidence="3">
    <location>
        <begin position="346"/>
        <end position="398"/>
    </location>
</feature>
<feature type="transmembrane region" description="Helical" evidence="1">
    <location>
        <begin position="106"/>
        <end position="128"/>
    </location>
</feature>
<dbReference type="CDD" id="cd01949">
    <property type="entry name" value="GGDEF"/>
    <property type="match status" value="1"/>
</dbReference>
<dbReference type="InterPro" id="IPR000160">
    <property type="entry name" value="GGDEF_dom"/>
</dbReference>
<feature type="transmembrane region" description="Helical" evidence="1">
    <location>
        <begin position="173"/>
        <end position="197"/>
    </location>
</feature>
<dbReference type="NCBIfam" id="TIGR00229">
    <property type="entry name" value="sensory_box"/>
    <property type="match status" value="1"/>
</dbReference>
<feature type="transmembrane region" description="Helical" evidence="1">
    <location>
        <begin position="6"/>
        <end position="27"/>
    </location>
</feature>
<keyword evidence="8" id="KW-1185">Reference proteome</keyword>
<name>A0ABQ3ECH2_9GAMM</name>
<dbReference type="SUPFAM" id="SSF55785">
    <property type="entry name" value="PYP-like sensor domain (PAS domain)"/>
    <property type="match status" value="1"/>
</dbReference>
<gene>
    <name evidence="7" type="ORF">GCM10009038_35180</name>
</gene>
<evidence type="ECO:0000259" key="3">
    <source>
        <dbReference type="PROSITE" id="PS50113"/>
    </source>
</evidence>
<dbReference type="InterPro" id="IPR052155">
    <property type="entry name" value="Biofilm_reg_signaling"/>
</dbReference>
<dbReference type="Proteomes" id="UP000646745">
    <property type="component" value="Unassembled WGS sequence"/>
</dbReference>
<feature type="domain" description="EAL" evidence="4">
    <location>
        <begin position="572"/>
        <end position="828"/>
    </location>
</feature>
<dbReference type="PROSITE" id="PS50883">
    <property type="entry name" value="EAL"/>
    <property type="match status" value="1"/>
</dbReference>
<dbReference type="PROSITE" id="PS50112">
    <property type="entry name" value="PAS"/>
    <property type="match status" value="1"/>
</dbReference>
<dbReference type="CDD" id="cd01948">
    <property type="entry name" value="EAL"/>
    <property type="match status" value="1"/>
</dbReference>
<dbReference type="PANTHER" id="PTHR44757:SF4">
    <property type="entry name" value="DIGUANYLATE CYCLASE DGCE-RELATED"/>
    <property type="match status" value="1"/>
</dbReference>